<evidence type="ECO:0000256" key="7">
    <source>
        <dbReference type="RuleBase" id="RU363032"/>
    </source>
</evidence>
<evidence type="ECO:0000256" key="1">
    <source>
        <dbReference type="ARBA" id="ARBA00004651"/>
    </source>
</evidence>
<dbReference type="Gene3D" id="1.10.3720.10">
    <property type="entry name" value="MetI-like"/>
    <property type="match status" value="1"/>
</dbReference>
<proteinExistence type="inferred from homology"/>
<comment type="similarity">
    <text evidence="7">Belongs to the binding-protein-dependent transport system permease family.</text>
</comment>
<feature type="transmembrane region" description="Helical" evidence="7">
    <location>
        <begin position="124"/>
        <end position="145"/>
    </location>
</feature>
<dbReference type="InterPro" id="IPR000515">
    <property type="entry name" value="MetI-like"/>
</dbReference>
<dbReference type="Proteomes" id="UP000053923">
    <property type="component" value="Unassembled WGS sequence"/>
</dbReference>
<feature type="transmembrane region" description="Helical" evidence="7">
    <location>
        <begin position="197"/>
        <end position="217"/>
    </location>
</feature>
<gene>
    <name evidence="10" type="ORF">ADL12_25855</name>
</gene>
<name>A0A101JQF0_9ACTN</name>
<dbReference type="InterPro" id="IPR051393">
    <property type="entry name" value="ABC_transporter_permease"/>
</dbReference>
<keyword evidence="6 7" id="KW-0472">Membrane</keyword>
<dbReference type="SUPFAM" id="SSF160964">
    <property type="entry name" value="MalF N-terminal region-like"/>
    <property type="match status" value="1"/>
</dbReference>
<dbReference type="PROSITE" id="PS50928">
    <property type="entry name" value="ABC_TM1"/>
    <property type="match status" value="1"/>
</dbReference>
<feature type="transmembrane region" description="Helical" evidence="7">
    <location>
        <begin position="63"/>
        <end position="82"/>
    </location>
</feature>
<keyword evidence="5 7" id="KW-1133">Transmembrane helix</keyword>
<evidence type="ECO:0000256" key="4">
    <source>
        <dbReference type="ARBA" id="ARBA00022692"/>
    </source>
</evidence>
<keyword evidence="11" id="KW-1185">Reference proteome</keyword>
<sequence>MTQRSALDKAPVPAPPGAGAPRPGASPAPPPPGPLRRALRSVTPGPAADAGGAALYRRWWLPWLWMLPAIIGTTVFGVFPFLNTILVSFTDAKPLGGAYDLVGLDNYRRMLSDADFWLATRNSLLYALIVVPLMVLLPLLLAILVEKNLPGIGFFRSAFYTPVLASSVVVGLSWQWLLSDQGLVNTWLQKAHIIRDAIPFLSDSWLILLSAMGLTLWKGLGWYMIFYLAALGNVPKELHEAAAVDGAGAVRRFWHVTVPGVRTSMMLVGTLTGIGSLRVFTEIYMLGGSTGGPGGADRTLPFYIRDVGLDPLTGNAGYGAAVSVALFALTLGLTLLAQRLTKEDEA</sequence>
<evidence type="ECO:0000256" key="6">
    <source>
        <dbReference type="ARBA" id="ARBA00023136"/>
    </source>
</evidence>
<accession>A0A101JQF0</accession>
<dbReference type="AlphaFoldDB" id="A0A101JQF0"/>
<evidence type="ECO:0000313" key="11">
    <source>
        <dbReference type="Proteomes" id="UP000053923"/>
    </source>
</evidence>
<evidence type="ECO:0000256" key="2">
    <source>
        <dbReference type="ARBA" id="ARBA00022448"/>
    </source>
</evidence>
<feature type="transmembrane region" description="Helical" evidence="7">
    <location>
        <begin position="261"/>
        <end position="280"/>
    </location>
</feature>
<feature type="transmembrane region" description="Helical" evidence="7">
    <location>
        <begin position="316"/>
        <end position="337"/>
    </location>
</feature>
<evidence type="ECO:0000256" key="5">
    <source>
        <dbReference type="ARBA" id="ARBA00022989"/>
    </source>
</evidence>
<evidence type="ECO:0000259" key="9">
    <source>
        <dbReference type="PROSITE" id="PS50928"/>
    </source>
</evidence>
<dbReference type="GO" id="GO:0055085">
    <property type="term" value="P:transmembrane transport"/>
    <property type="evidence" value="ECO:0007669"/>
    <property type="project" value="InterPro"/>
</dbReference>
<evidence type="ECO:0000256" key="3">
    <source>
        <dbReference type="ARBA" id="ARBA00022475"/>
    </source>
</evidence>
<reference evidence="11" key="1">
    <citation type="submission" date="2015-10" db="EMBL/GenBank/DDBJ databases">
        <authorList>
            <person name="Ju K.-S."/>
            <person name="Doroghazi J.R."/>
            <person name="Metcalf W.W."/>
        </authorList>
    </citation>
    <scope>NUCLEOTIDE SEQUENCE [LARGE SCALE GENOMIC DNA]</scope>
    <source>
        <strain evidence="11">NRRL 3151</strain>
    </source>
</reference>
<keyword evidence="4 7" id="KW-0812">Transmembrane</keyword>
<dbReference type="PANTHER" id="PTHR30193">
    <property type="entry name" value="ABC TRANSPORTER PERMEASE PROTEIN"/>
    <property type="match status" value="1"/>
</dbReference>
<feature type="region of interest" description="Disordered" evidence="8">
    <location>
        <begin position="1"/>
        <end position="47"/>
    </location>
</feature>
<dbReference type="Pfam" id="PF00528">
    <property type="entry name" value="BPD_transp_1"/>
    <property type="match status" value="1"/>
</dbReference>
<evidence type="ECO:0000313" key="10">
    <source>
        <dbReference type="EMBL" id="KUL31066.1"/>
    </source>
</evidence>
<comment type="subcellular location">
    <subcellularLocation>
        <location evidence="1 7">Cell membrane</location>
        <topology evidence="1 7">Multi-pass membrane protein</topology>
    </subcellularLocation>
</comment>
<comment type="caution">
    <text evidence="10">The sequence shown here is derived from an EMBL/GenBank/DDBJ whole genome shotgun (WGS) entry which is preliminary data.</text>
</comment>
<feature type="transmembrane region" description="Helical" evidence="7">
    <location>
        <begin position="157"/>
        <end position="177"/>
    </location>
</feature>
<dbReference type="PANTHER" id="PTHR30193:SF44">
    <property type="entry name" value="LACTOSE TRANSPORT SYSTEM PERMEASE PROTEIN LACF"/>
    <property type="match status" value="1"/>
</dbReference>
<dbReference type="EMBL" id="LLZG01000277">
    <property type="protein sequence ID" value="KUL31066.1"/>
    <property type="molecule type" value="Genomic_DNA"/>
</dbReference>
<feature type="compositionally biased region" description="Pro residues" evidence="8">
    <location>
        <begin position="12"/>
        <end position="34"/>
    </location>
</feature>
<keyword evidence="2 7" id="KW-0813">Transport</keyword>
<evidence type="ECO:0000256" key="8">
    <source>
        <dbReference type="SAM" id="MobiDB-lite"/>
    </source>
</evidence>
<protein>
    <submittedName>
        <fullName evidence="10">ABC transporter permease</fullName>
    </submittedName>
</protein>
<feature type="domain" description="ABC transmembrane type-1" evidence="9">
    <location>
        <begin position="120"/>
        <end position="337"/>
    </location>
</feature>
<dbReference type="SUPFAM" id="SSF161098">
    <property type="entry name" value="MetI-like"/>
    <property type="match status" value="1"/>
</dbReference>
<dbReference type="GO" id="GO:0005886">
    <property type="term" value="C:plasma membrane"/>
    <property type="evidence" value="ECO:0007669"/>
    <property type="project" value="UniProtKB-SubCell"/>
</dbReference>
<keyword evidence="3" id="KW-1003">Cell membrane</keyword>
<dbReference type="RefSeq" id="WP_062705630.1">
    <property type="nucleotide sequence ID" value="NZ_LLZG01000277.1"/>
</dbReference>
<organism evidence="10 11">
    <name type="scientific">Streptomyces regalis</name>
    <dbReference type="NCBI Taxonomy" id="68262"/>
    <lineage>
        <taxon>Bacteria</taxon>
        <taxon>Bacillati</taxon>
        <taxon>Actinomycetota</taxon>
        <taxon>Actinomycetes</taxon>
        <taxon>Kitasatosporales</taxon>
        <taxon>Streptomycetaceae</taxon>
        <taxon>Streptomyces</taxon>
    </lineage>
</organism>
<dbReference type="InterPro" id="IPR035906">
    <property type="entry name" value="MetI-like_sf"/>
</dbReference>